<dbReference type="AlphaFoldDB" id="G5E2N4"/>
<name>G5E2N4_9PIPI</name>
<organism evidence="2">
    <name type="scientific">Hymenochirus curtipes</name>
    <name type="common">western dwarf clawed frog</name>
    <dbReference type="NCBI Taxonomy" id="8362"/>
    <lineage>
        <taxon>Eukaryota</taxon>
        <taxon>Metazoa</taxon>
        <taxon>Chordata</taxon>
        <taxon>Craniata</taxon>
        <taxon>Vertebrata</taxon>
        <taxon>Euteleostomi</taxon>
        <taxon>Amphibia</taxon>
        <taxon>Batrachia</taxon>
        <taxon>Anura</taxon>
        <taxon>Pipoidea</taxon>
        <taxon>Pipidae</taxon>
        <taxon>Pipinae</taxon>
        <taxon>Hymenochirus</taxon>
    </lineage>
</organism>
<dbReference type="EMBL" id="JP287648">
    <property type="protein sequence ID" value="AEQ18428.1"/>
    <property type="molecule type" value="mRNA"/>
</dbReference>
<evidence type="ECO:0000256" key="1">
    <source>
        <dbReference type="SAM" id="MobiDB-lite"/>
    </source>
</evidence>
<evidence type="ECO:0000313" key="2">
    <source>
        <dbReference type="EMBL" id="AEQ18428.1"/>
    </source>
</evidence>
<sequence>AAPVVQTAVTAVLPKEQIQLKDLLKSSLNKLMKLKPPANIAQPVATAATELHNGTKKDMSKEVTRIWINEDLKMRSFSPTNKVPVKEDEEPEEEDEEEMGHAETYAEYMPITPFREFNDFGGLGGSSSDEMDSESDTSEKDVESDGESFKSVSSGDDDDFNPFRDESSEDEEDDPWLIRKDH</sequence>
<proteinExistence type="evidence at transcript level"/>
<reference evidence="2" key="1">
    <citation type="submission" date="2011-09" db="EMBL/GenBank/DDBJ databases">
        <title>The odds of duplicate gene persistence after polyploidization.</title>
        <authorList>
            <person name="Chain F.J.J."/>
            <person name="Evans B.J."/>
            <person name="Dushoff J."/>
        </authorList>
    </citation>
    <scope>NUCLEOTIDE SEQUENCE</scope>
    <source>
        <tissue evidence="2">Liver</tissue>
    </source>
</reference>
<feature type="compositionally biased region" description="Acidic residues" evidence="1">
    <location>
        <begin position="87"/>
        <end position="98"/>
    </location>
</feature>
<accession>G5E2N4</accession>
<protein>
    <submittedName>
        <fullName evidence="2">Putative sbno1 protein</fullName>
    </submittedName>
</protein>
<feature type="non-terminal residue" evidence="2">
    <location>
        <position position="1"/>
    </location>
</feature>
<feature type="region of interest" description="Disordered" evidence="1">
    <location>
        <begin position="79"/>
        <end position="182"/>
    </location>
</feature>
<feature type="non-terminal residue" evidence="2">
    <location>
        <position position="182"/>
    </location>
</feature>